<evidence type="ECO:0000256" key="3">
    <source>
        <dbReference type="ARBA" id="ARBA00004586"/>
    </source>
</evidence>
<evidence type="ECO:0000256" key="11">
    <source>
        <dbReference type="SAM" id="SignalP"/>
    </source>
</evidence>
<proteinExistence type="inferred from homology"/>
<dbReference type="Proteomes" id="UP000649617">
    <property type="component" value="Unassembled WGS sequence"/>
</dbReference>
<evidence type="ECO:0000256" key="7">
    <source>
        <dbReference type="ARBA" id="ARBA00022989"/>
    </source>
</evidence>
<evidence type="ECO:0000256" key="6">
    <source>
        <dbReference type="ARBA" id="ARBA00022824"/>
    </source>
</evidence>
<dbReference type="GO" id="GO:0005637">
    <property type="term" value="C:nuclear inner membrane"/>
    <property type="evidence" value="ECO:0007669"/>
    <property type="project" value="TreeGrafter"/>
</dbReference>
<feature type="transmembrane region" description="Helical" evidence="10">
    <location>
        <begin position="444"/>
        <end position="462"/>
    </location>
</feature>
<keyword evidence="6" id="KW-0256">Endoplasmic reticulum</keyword>
<organism evidence="12 13">
    <name type="scientific">Symbiodinium pilosum</name>
    <name type="common">Dinoflagellate</name>
    <dbReference type="NCBI Taxonomy" id="2952"/>
    <lineage>
        <taxon>Eukaryota</taxon>
        <taxon>Sar</taxon>
        <taxon>Alveolata</taxon>
        <taxon>Dinophyceae</taxon>
        <taxon>Suessiales</taxon>
        <taxon>Symbiodiniaceae</taxon>
        <taxon>Symbiodinium</taxon>
    </lineage>
</organism>
<keyword evidence="8 10" id="KW-0472">Membrane</keyword>
<evidence type="ECO:0000256" key="5">
    <source>
        <dbReference type="ARBA" id="ARBA00022692"/>
    </source>
</evidence>
<keyword evidence="5 10" id="KW-0812">Transmembrane</keyword>
<feature type="chain" id="PRO_5032393742" evidence="11">
    <location>
        <begin position="18"/>
        <end position="538"/>
    </location>
</feature>
<reference evidence="12" key="1">
    <citation type="submission" date="2021-02" db="EMBL/GenBank/DDBJ databases">
        <authorList>
            <person name="Dougan E. K."/>
            <person name="Rhodes N."/>
            <person name="Thang M."/>
            <person name="Chan C."/>
        </authorList>
    </citation>
    <scope>NUCLEOTIDE SEQUENCE</scope>
</reference>
<dbReference type="PANTHER" id="PTHR13416">
    <property type="match status" value="1"/>
</dbReference>
<sequence>MLAFLLSSLLLTANADGNKVTVLADVHTDHAADSMRLLQEHVVLQEHLATQKTRGGLAKSRLQSGSAALLPEASVLIQKEEQEPTTVVTNQSWFSRLGDSFWSVIAGLIMIPFSLVLMWMNERRNAQQESILQLGVTEVQTIASKLADEKLHGTLVHLNDADAKGLDEVKDRRFPAICFETGCLRLKTQVQVYQWKETKKEEKKKDNLGGGETTITKFEYNKVWSDTQINSASFNQPGHSNTISVSGLQCGTEELTNTTVKYGESYYLPKELVQQLGGPMKWQDANRLVKVLEFNGSRFERSEDWFYYPPAAAQAPTVGSVRVSSRYLPDGPASVVALQMEDKQHPNAATFLPYRLVYRGLCGGLTEDALREALLAQGQKGSDELYEEEAWTSGPFACLCCCCNMVAMCFAKLAPPQIFAAFNGHSSSEECFEKLEMIGRLQKWGLRLLSWVLLYAATYALFQPLLVVLDIFPFLGPYLSTGAGWVVGIVVFVVTALLATTIISLAFLIYHPLVGLAYLVGVGLAVGAVIGISHALSS</sequence>
<feature type="signal peptide" evidence="11">
    <location>
        <begin position="1"/>
        <end position="17"/>
    </location>
</feature>
<keyword evidence="11" id="KW-0732">Signal</keyword>
<feature type="transmembrane region" description="Helical" evidence="10">
    <location>
        <begin position="101"/>
        <end position="120"/>
    </location>
</feature>
<evidence type="ECO:0000313" key="12">
    <source>
        <dbReference type="EMBL" id="CAE7541550.1"/>
    </source>
</evidence>
<dbReference type="InterPro" id="IPR012430">
    <property type="entry name" value="TMEM43_fam"/>
</dbReference>
<evidence type="ECO:0000256" key="2">
    <source>
        <dbReference type="ARBA" id="ARBA00004259"/>
    </source>
</evidence>
<dbReference type="GO" id="GO:0006629">
    <property type="term" value="P:lipid metabolic process"/>
    <property type="evidence" value="ECO:0007669"/>
    <property type="project" value="TreeGrafter"/>
</dbReference>
<feature type="transmembrane region" description="Helical" evidence="10">
    <location>
        <begin position="482"/>
        <end position="509"/>
    </location>
</feature>
<evidence type="ECO:0000313" key="13">
    <source>
        <dbReference type="Proteomes" id="UP000649617"/>
    </source>
</evidence>
<accession>A0A812TX00</accession>
<protein>
    <submittedName>
        <fullName evidence="12">Tmem43 protein</fullName>
    </submittedName>
</protein>
<evidence type="ECO:0000256" key="8">
    <source>
        <dbReference type="ARBA" id="ARBA00023136"/>
    </source>
</evidence>
<comment type="similarity">
    <text evidence="4">Belongs to the TMEM43 family.</text>
</comment>
<dbReference type="GO" id="GO:0071763">
    <property type="term" value="P:nuclear membrane organization"/>
    <property type="evidence" value="ECO:0007669"/>
    <property type="project" value="TreeGrafter"/>
</dbReference>
<evidence type="ECO:0000256" key="10">
    <source>
        <dbReference type="SAM" id="Phobius"/>
    </source>
</evidence>
<keyword evidence="13" id="KW-1185">Reference proteome</keyword>
<dbReference type="EMBL" id="CAJNIZ010033002">
    <property type="protein sequence ID" value="CAE7541550.1"/>
    <property type="molecule type" value="Genomic_DNA"/>
</dbReference>
<dbReference type="Pfam" id="PF07787">
    <property type="entry name" value="TMEM43"/>
    <property type="match status" value="1"/>
</dbReference>
<evidence type="ECO:0000256" key="9">
    <source>
        <dbReference type="ARBA" id="ARBA00023242"/>
    </source>
</evidence>
<gene>
    <name evidence="12" type="primary">Tmem43</name>
    <name evidence="12" type="ORF">SPIL2461_LOCUS14330</name>
</gene>
<dbReference type="AlphaFoldDB" id="A0A812TX00"/>
<name>A0A812TX00_SYMPI</name>
<keyword evidence="9" id="KW-0539">Nucleus</keyword>
<evidence type="ECO:0000256" key="4">
    <source>
        <dbReference type="ARBA" id="ARBA00006627"/>
    </source>
</evidence>
<dbReference type="GO" id="GO:0005789">
    <property type="term" value="C:endoplasmic reticulum membrane"/>
    <property type="evidence" value="ECO:0007669"/>
    <property type="project" value="UniProtKB-SubCell"/>
</dbReference>
<dbReference type="PANTHER" id="PTHR13416:SF2">
    <property type="entry name" value="TRANSMEMBRANE PROTEIN 43"/>
    <property type="match status" value="1"/>
</dbReference>
<feature type="transmembrane region" description="Helical" evidence="10">
    <location>
        <begin position="516"/>
        <end position="536"/>
    </location>
</feature>
<keyword evidence="7 10" id="KW-1133">Transmembrane helix</keyword>
<comment type="caution">
    <text evidence="12">The sequence shown here is derived from an EMBL/GenBank/DDBJ whole genome shotgun (WGS) entry which is preliminary data.</text>
</comment>
<evidence type="ECO:0000256" key="1">
    <source>
        <dbReference type="ARBA" id="ARBA00004127"/>
    </source>
</evidence>
<comment type="subcellular location">
    <subcellularLocation>
        <location evidence="1">Endomembrane system</location>
        <topology evidence="1">Multi-pass membrane protein</topology>
    </subcellularLocation>
    <subcellularLocation>
        <location evidence="3">Endoplasmic reticulum membrane</location>
    </subcellularLocation>
    <subcellularLocation>
        <location evidence="2">Nucleus envelope</location>
    </subcellularLocation>
</comment>
<dbReference type="OrthoDB" id="410725at2759"/>